<reference evidence="1 2" key="1">
    <citation type="submission" date="2022-05" db="EMBL/GenBank/DDBJ databases">
        <authorList>
            <consortium name="Genoscope - CEA"/>
            <person name="William W."/>
        </authorList>
    </citation>
    <scope>NUCLEOTIDE SEQUENCE [LARGE SCALE GENOMIC DNA]</scope>
</reference>
<keyword evidence="2" id="KW-1185">Reference proteome</keyword>
<organism evidence="1 2">
    <name type="scientific">Porites lobata</name>
    <dbReference type="NCBI Taxonomy" id="104759"/>
    <lineage>
        <taxon>Eukaryota</taxon>
        <taxon>Metazoa</taxon>
        <taxon>Cnidaria</taxon>
        <taxon>Anthozoa</taxon>
        <taxon>Hexacorallia</taxon>
        <taxon>Scleractinia</taxon>
        <taxon>Fungiina</taxon>
        <taxon>Poritidae</taxon>
        <taxon>Porites</taxon>
    </lineage>
</organism>
<name>A0ABN8Q6S9_9CNID</name>
<dbReference type="EMBL" id="CALNXK010000111">
    <property type="protein sequence ID" value="CAH3158477.1"/>
    <property type="molecule type" value="Genomic_DNA"/>
</dbReference>
<evidence type="ECO:0000313" key="2">
    <source>
        <dbReference type="Proteomes" id="UP001159405"/>
    </source>
</evidence>
<protein>
    <submittedName>
        <fullName evidence="1">Uncharacterized protein</fullName>
    </submittedName>
</protein>
<gene>
    <name evidence="1" type="ORF">PLOB_00003178</name>
</gene>
<comment type="caution">
    <text evidence="1">The sequence shown here is derived from an EMBL/GenBank/DDBJ whole genome shotgun (WGS) entry which is preliminary data.</text>
</comment>
<evidence type="ECO:0000313" key="1">
    <source>
        <dbReference type="EMBL" id="CAH3158477.1"/>
    </source>
</evidence>
<proteinExistence type="predicted"/>
<dbReference type="Proteomes" id="UP001159405">
    <property type="component" value="Unassembled WGS sequence"/>
</dbReference>
<accession>A0ABN8Q6S9</accession>
<sequence length="131" mass="14008">CDIPGVPHDDLEFKSTQNGGCRARILQVFPLPVEELEQERQSFSGNGDSRERCLPLGIVLSDCNLRSGSSGPVLHTGKNTPGITGGCGQTKNVTEPLLQFPGQAVAIPANHELRGRFSSKGARPLLDQCTL</sequence>
<feature type="non-terminal residue" evidence="1">
    <location>
        <position position="1"/>
    </location>
</feature>